<dbReference type="AlphaFoldDB" id="A0A4U8TCF2"/>
<dbReference type="RefSeq" id="WP_034354842.1">
    <property type="nucleotide sequence ID" value="NZ_JRPR02000001.1"/>
</dbReference>
<protein>
    <submittedName>
        <fullName evidence="1">Uncharacterized protein</fullName>
    </submittedName>
</protein>
<gene>
    <name evidence="1" type="ORF">LS71_002610</name>
</gene>
<keyword evidence="2" id="KW-1185">Reference proteome</keyword>
<accession>A0A4U8TCF2</accession>
<dbReference type="STRING" id="1677920.LS71_05605"/>
<evidence type="ECO:0000313" key="2">
    <source>
        <dbReference type="Proteomes" id="UP000029733"/>
    </source>
</evidence>
<proteinExistence type="predicted"/>
<dbReference type="Proteomes" id="UP000029733">
    <property type="component" value="Unassembled WGS sequence"/>
</dbReference>
<comment type="caution">
    <text evidence="1">The sequence shown here is derived from an EMBL/GenBank/DDBJ whole genome shotgun (WGS) entry which is preliminary data.</text>
</comment>
<name>A0A4U8TCF2_9HELI</name>
<dbReference type="EMBL" id="JRPR02000001">
    <property type="protein sequence ID" value="TLD97650.1"/>
    <property type="molecule type" value="Genomic_DNA"/>
</dbReference>
<reference evidence="1 2" key="1">
    <citation type="journal article" date="2014" name="Genome Announc.">
        <title>Draft genome sequences of eight enterohepatic helicobacter species isolated from both laboratory and wild rodents.</title>
        <authorList>
            <person name="Sheh A."/>
            <person name="Shen Z."/>
            <person name="Fox J.G."/>
        </authorList>
    </citation>
    <scope>NUCLEOTIDE SEQUENCE [LARGE SCALE GENOMIC DNA]</scope>
    <source>
        <strain evidence="1 2">MIT 09-6949</strain>
    </source>
</reference>
<organism evidence="1 2">
    <name type="scientific">Helicobacter jaachi</name>
    <dbReference type="NCBI Taxonomy" id="1677920"/>
    <lineage>
        <taxon>Bacteria</taxon>
        <taxon>Pseudomonadati</taxon>
        <taxon>Campylobacterota</taxon>
        <taxon>Epsilonproteobacteria</taxon>
        <taxon>Campylobacterales</taxon>
        <taxon>Helicobacteraceae</taxon>
        <taxon>Helicobacter</taxon>
    </lineage>
</organism>
<sequence>MILTARHKENGRGFSVIVSYTDRKIDLRELKKIFALKHKERNLEAGAYAMVLEKSCGDIVCKLDACEFYLQDTPMLC</sequence>
<evidence type="ECO:0000313" key="1">
    <source>
        <dbReference type="EMBL" id="TLD97650.1"/>
    </source>
</evidence>